<proteinExistence type="predicted"/>
<gene>
    <name evidence="1" type="ORF">C2E15_11655</name>
</gene>
<accession>A0A1X1EDR8</accession>
<dbReference type="RefSeq" id="WP_104957515.1">
    <property type="nucleotide sequence ID" value="NZ_CP026377.1"/>
</dbReference>
<dbReference type="KEGG" id="pgz:C2E15_11655"/>
<dbReference type="OrthoDB" id="6630580at2"/>
<sequence length="143" mass="15951">MMNDKALILTYLLAYPGITSAQLTRATGIRRPDVNGILSALTLIGDAYRDAKGRYFVSEQASEGDQRFSELSDKACRLEEKGWWNRAAEVWLCAMDSTRKETLRQKAILRRKHCISTGAVRCGSYGGISSAIVRDASLEDVFR</sequence>
<dbReference type="Pfam" id="PF06069">
    <property type="entry name" value="PerC"/>
    <property type="match status" value="1"/>
</dbReference>
<protein>
    <submittedName>
        <fullName evidence="1">MarR family transcriptional regulator</fullName>
    </submittedName>
</protein>
<keyword evidence="2" id="KW-1185">Reference proteome</keyword>
<evidence type="ECO:0000313" key="1">
    <source>
        <dbReference type="EMBL" id="AUX93669.1"/>
    </source>
</evidence>
<dbReference type="InterPro" id="IPR024684">
    <property type="entry name" value="Tscrpt_act_PerC/SfV_Orf40"/>
</dbReference>
<name>A0A1X1EDR8_9GAMM</name>
<organism evidence="1 2">
    <name type="scientific">Mixta gaviniae</name>
    <dbReference type="NCBI Taxonomy" id="665914"/>
    <lineage>
        <taxon>Bacteria</taxon>
        <taxon>Pseudomonadati</taxon>
        <taxon>Pseudomonadota</taxon>
        <taxon>Gammaproteobacteria</taxon>
        <taxon>Enterobacterales</taxon>
        <taxon>Erwiniaceae</taxon>
        <taxon>Mixta</taxon>
    </lineage>
</organism>
<dbReference type="AlphaFoldDB" id="A0A1X1EDR8"/>
<dbReference type="EMBL" id="CP026377">
    <property type="protein sequence ID" value="AUX93669.1"/>
    <property type="molecule type" value="Genomic_DNA"/>
</dbReference>
<reference evidence="1 2" key="1">
    <citation type="submission" date="2018-01" db="EMBL/GenBank/DDBJ databases">
        <title>Complete and assembled Genome of Pantoea gaviniae DSM22758T.</title>
        <authorList>
            <person name="Stevens M.J.A."/>
            <person name="Zurfluh K."/>
            <person name="Stephan R."/>
        </authorList>
    </citation>
    <scope>NUCLEOTIDE SEQUENCE [LARGE SCALE GENOMIC DNA]</scope>
    <source>
        <strain evidence="1 2">DSM 22758</strain>
    </source>
</reference>
<evidence type="ECO:0000313" key="2">
    <source>
        <dbReference type="Proteomes" id="UP000238365"/>
    </source>
</evidence>
<dbReference type="Proteomes" id="UP000238365">
    <property type="component" value="Chromosome"/>
</dbReference>